<name>G5A8Z9_PHYSP</name>
<sequence>MKFANVSLLASLLIVEVSARLRFDCVRVPYIICDSPSLPKVCASNGVTYENGCYFDKANNKGMRILHEGMCSRSEGGR</sequence>
<dbReference type="InterPro" id="IPR002350">
    <property type="entry name" value="Kazal_dom"/>
</dbReference>
<dbReference type="Proteomes" id="UP000002640">
    <property type="component" value="Unassembled WGS sequence"/>
</dbReference>
<dbReference type="CDD" id="cd00104">
    <property type="entry name" value="KAZAL_FS"/>
    <property type="match status" value="1"/>
</dbReference>
<evidence type="ECO:0000313" key="3">
    <source>
        <dbReference type="EMBL" id="EGZ08375.1"/>
    </source>
</evidence>
<accession>G5A8Z9</accession>
<keyword evidence="1" id="KW-0732">Signal</keyword>
<proteinExistence type="predicted"/>
<organism evidence="3 4">
    <name type="scientific">Phytophthora sojae (strain P6497)</name>
    <name type="common">Soybean stem and root rot agent</name>
    <name type="synonym">Phytophthora megasperma f. sp. glycines</name>
    <dbReference type="NCBI Taxonomy" id="1094619"/>
    <lineage>
        <taxon>Eukaryota</taxon>
        <taxon>Sar</taxon>
        <taxon>Stramenopiles</taxon>
        <taxon>Oomycota</taxon>
        <taxon>Peronosporomycetes</taxon>
        <taxon>Peronosporales</taxon>
        <taxon>Peronosporaceae</taxon>
        <taxon>Phytophthora</taxon>
    </lineage>
</organism>
<protein>
    <submittedName>
        <fullName evidence="3">Kazal-like serine protease inhibitor domain-containing protein</fullName>
    </submittedName>
</protein>
<dbReference type="SMR" id="G5A8Z9"/>
<evidence type="ECO:0000256" key="1">
    <source>
        <dbReference type="SAM" id="SignalP"/>
    </source>
</evidence>
<dbReference type="SMART" id="SM00280">
    <property type="entry name" value="KAZAL"/>
    <property type="match status" value="1"/>
</dbReference>
<keyword evidence="4" id="KW-1185">Reference proteome</keyword>
<evidence type="ECO:0000259" key="2">
    <source>
        <dbReference type="PROSITE" id="PS51465"/>
    </source>
</evidence>
<dbReference type="Gene3D" id="3.30.60.30">
    <property type="match status" value="1"/>
</dbReference>
<gene>
    <name evidence="3" type="ORF">PHYSODRAFT_254137</name>
</gene>
<dbReference type="InterPro" id="IPR036058">
    <property type="entry name" value="Kazal_dom_sf"/>
</dbReference>
<feature type="non-terminal residue" evidence="3">
    <location>
        <position position="78"/>
    </location>
</feature>
<dbReference type="EMBL" id="JH159161">
    <property type="protein sequence ID" value="EGZ08375.1"/>
    <property type="molecule type" value="Genomic_DNA"/>
</dbReference>
<dbReference type="SUPFAM" id="SSF100895">
    <property type="entry name" value="Kazal-type serine protease inhibitors"/>
    <property type="match status" value="1"/>
</dbReference>
<feature type="domain" description="Kazal-like" evidence="2">
    <location>
        <begin position="19"/>
        <end position="73"/>
    </location>
</feature>
<reference evidence="3 4" key="1">
    <citation type="journal article" date="2006" name="Science">
        <title>Phytophthora genome sequences uncover evolutionary origins and mechanisms of pathogenesis.</title>
        <authorList>
            <person name="Tyler B.M."/>
            <person name="Tripathy S."/>
            <person name="Zhang X."/>
            <person name="Dehal P."/>
            <person name="Jiang R.H."/>
            <person name="Aerts A."/>
            <person name="Arredondo F.D."/>
            <person name="Baxter L."/>
            <person name="Bensasson D."/>
            <person name="Beynon J.L."/>
            <person name="Chapman J."/>
            <person name="Damasceno C.M."/>
            <person name="Dorrance A.E."/>
            <person name="Dou D."/>
            <person name="Dickerman A.W."/>
            <person name="Dubchak I.L."/>
            <person name="Garbelotto M."/>
            <person name="Gijzen M."/>
            <person name="Gordon S.G."/>
            <person name="Govers F."/>
            <person name="Grunwald N.J."/>
            <person name="Huang W."/>
            <person name="Ivors K.L."/>
            <person name="Jones R.W."/>
            <person name="Kamoun S."/>
            <person name="Krampis K."/>
            <person name="Lamour K.H."/>
            <person name="Lee M.K."/>
            <person name="McDonald W.H."/>
            <person name="Medina M."/>
            <person name="Meijer H.J."/>
            <person name="Nordberg E.K."/>
            <person name="Maclean D.J."/>
            <person name="Ospina-Giraldo M.D."/>
            <person name="Morris P.F."/>
            <person name="Phuntumart V."/>
            <person name="Putnam N.H."/>
            <person name="Rash S."/>
            <person name="Rose J.K."/>
            <person name="Sakihama Y."/>
            <person name="Salamov A.A."/>
            <person name="Savidor A."/>
            <person name="Scheuring C.F."/>
            <person name="Smith B.M."/>
            <person name="Sobral B.W."/>
            <person name="Terry A."/>
            <person name="Torto-Alalibo T.A."/>
            <person name="Win J."/>
            <person name="Xu Z."/>
            <person name="Zhang H."/>
            <person name="Grigoriev I.V."/>
            <person name="Rokhsar D.S."/>
            <person name="Boore J.L."/>
        </authorList>
    </citation>
    <scope>NUCLEOTIDE SEQUENCE [LARGE SCALE GENOMIC DNA]</scope>
    <source>
        <strain evidence="3 4">P6497</strain>
    </source>
</reference>
<dbReference type="KEGG" id="psoj:PHYSODRAFT_254137"/>
<dbReference type="AlphaFoldDB" id="G5A8Z9"/>
<dbReference type="PROSITE" id="PS51465">
    <property type="entry name" value="KAZAL_2"/>
    <property type="match status" value="1"/>
</dbReference>
<dbReference type="GeneID" id="20638468"/>
<dbReference type="RefSeq" id="XP_009536547.1">
    <property type="nucleotide sequence ID" value="XM_009538252.1"/>
</dbReference>
<feature type="chain" id="PRO_5003473097" evidence="1">
    <location>
        <begin position="20"/>
        <end position="78"/>
    </location>
</feature>
<dbReference type="InParanoid" id="G5A8Z9"/>
<feature type="signal peptide" evidence="1">
    <location>
        <begin position="1"/>
        <end position="19"/>
    </location>
</feature>
<evidence type="ECO:0000313" key="4">
    <source>
        <dbReference type="Proteomes" id="UP000002640"/>
    </source>
</evidence>
<dbReference type="Pfam" id="PF07648">
    <property type="entry name" value="Kazal_2"/>
    <property type="match status" value="1"/>
</dbReference>